<keyword evidence="1" id="KW-0175">Coiled coil</keyword>
<feature type="region of interest" description="Disordered" evidence="2">
    <location>
        <begin position="187"/>
        <end position="228"/>
    </location>
</feature>
<comment type="caution">
    <text evidence="3">The sequence shown here is derived from an EMBL/GenBank/DDBJ whole genome shotgun (WGS) entry which is preliminary data.</text>
</comment>
<gene>
    <name evidence="3" type="ORF">BN980_GECA27s00780g</name>
</gene>
<protein>
    <submittedName>
        <fullName evidence="3">Uncharacterized protein</fullName>
    </submittedName>
</protein>
<accession>A0A0J9XLA4</accession>
<dbReference type="Proteomes" id="UP000242525">
    <property type="component" value="Unassembled WGS sequence"/>
</dbReference>
<evidence type="ECO:0000313" key="3">
    <source>
        <dbReference type="EMBL" id="CDO57927.1"/>
    </source>
</evidence>
<feature type="compositionally biased region" description="Low complexity" evidence="2">
    <location>
        <begin position="128"/>
        <end position="145"/>
    </location>
</feature>
<feature type="coiled-coil region" evidence="1">
    <location>
        <begin position="65"/>
        <end position="99"/>
    </location>
</feature>
<feature type="coiled-coil region" evidence="1">
    <location>
        <begin position="344"/>
        <end position="393"/>
    </location>
</feature>
<evidence type="ECO:0000256" key="2">
    <source>
        <dbReference type="SAM" id="MobiDB-lite"/>
    </source>
</evidence>
<proteinExistence type="predicted"/>
<sequence>MNEADIGLNPAATQRAPTTPPPKPEFSFAEPDAAAPYGAPSTSGASLAASLEMSKTYRVFTDSEYAEMVNTKQLLQTRLANLEAELERTIARKVELATVVPATKPAMNKETSHRRSIFSSKRKSKVIASSTAPGTSNSSSSSIDSPEIAAVNEKIVTLNQQITELTCGIKDYEVQLLQHQAGVLAAGGQMHQDSPRRQQTPTAKATARMKGFSQQQQQQQQQQPQQTNIPQNADYMSLIDGLIIGLGDCLDQISVDGVPTGADGKRLSPRSQAVGPDGKTPESSQTSLRSNDRSNSTSTAATGSTAAAIAGRVSSQDTVASKLQTLAAVGQQLTAQVGRLQARAASAETALEAAVQAKTQLQRQHLQEIEQLKRKQLAEIERLQADLATLETAATPLSVNILQREFKNMMREKLAQAERRP</sequence>
<keyword evidence="4" id="KW-1185">Reference proteome</keyword>
<organism evidence="3 4">
    <name type="scientific">Geotrichum candidum</name>
    <name type="common">Oospora lactis</name>
    <name type="synonym">Dipodascus geotrichum</name>
    <dbReference type="NCBI Taxonomy" id="1173061"/>
    <lineage>
        <taxon>Eukaryota</taxon>
        <taxon>Fungi</taxon>
        <taxon>Dikarya</taxon>
        <taxon>Ascomycota</taxon>
        <taxon>Saccharomycotina</taxon>
        <taxon>Dipodascomycetes</taxon>
        <taxon>Dipodascales</taxon>
        <taxon>Dipodascaceae</taxon>
        <taxon>Geotrichum</taxon>
    </lineage>
</organism>
<reference evidence="3" key="1">
    <citation type="submission" date="2014-03" db="EMBL/GenBank/DDBJ databases">
        <authorList>
            <person name="Casaregola S."/>
        </authorList>
    </citation>
    <scope>NUCLEOTIDE SEQUENCE [LARGE SCALE GENOMIC DNA]</scope>
    <source>
        <strain evidence="3">CLIB 918</strain>
    </source>
</reference>
<evidence type="ECO:0000256" key="1">
    <source>
        <dbReference type="SAM" id="Coils"/>
    </source>
</evidence>
<name>A0A0J9XLA4_GEOCN</name>
<feature type="region of interest" description="Disordered" evidence="2">
    <location>
        <begin position="259"/>
        <end position="307"/>
    </location>
</feature>
<feature type="compositionally biased region" description="Low complexity" evidence="2">
    <location>
        <begin position="214"/>
        <end position="226"/>
    </location>
</feature>
<evidence type="ECO:0000313" key="4">
    <source>
        <dbReference type="Proteomes" id="UP000242525"/>
    </source>
</evidence>
<feature type="region of interest" description="Disordered" evidence="2">
    <location>
        <begin position="1"/>
        <end position="44"/>
    </location>
</feature>
<feature type="region of interest" description="Disordered" evidence="2">
    <location>
        <begin position="107"/>
        <end position="145"/>
    </location>
</feature>
<dbReference type="EMBL" id="CCBN010000027">
    <property type="protein sequence ID" value="CDO57927.1"/>
    <property type="molecule type" value="Genomic_DNA"/>
</dbReference>
<feature type="compositionally biased region" description="Low complexity" evidence="2">
    <location>
        <begin position="294"/>
        <end position="307"/>
    </location>
</feature>
<feature type="compositionally biased region" description="Basic residues" evidence="2">
    <location>
        <begin position="112"/>
        <end position="125"/>
    </location>
</feature>
<dbReference type="AlphaFoldDB" id="A0A0J9XLA4"/>